<evidence type="ECO:0000256" key="8">
    <source>
        <dbReference type="ARBA" id="ARBA00022832"/>
    </source>
</evidence>
<dbReference type="InterPro" id="IPR006683">
    <property type="entry name" value="Thioestr_dom"/>
</dbReference>
<dbReference type="Gene3D" id="3.10.129.10">
    <property type="entry name" value="Hotdog Thioesterase"/>
    <property type="match status" value="1"/>
</dbReference>
<dbReference type="Proteomes" id="UP000077037">
    <property type="component" value="Unassembled WGS sequence"/>
</dbReference>
<comment type="catalytic activity">
    <reaction evidence="13">
        <text>(5Z,8Z,11Z,14Z)-eicosatetraenoyl-CoA + H2O = (5Z,8Z,11Z,14Z)-eicosatetraenoate + CoA + H(+)</text>
        <dbReference type="Rhea" id="RHEA:40151"/>
        <dbReference type="ChEBI" id="CHEBI:15377"/>
        <dbReference type="ChEBI" id="CHEBI:15378"/>
        <dbReference type="ChEBI" id="CHEBI:32395"/>
        <dbReference type="ChEBI" id="CHEBI:57287"/>
        <dbReference type="ChEBI" id="CHEBI:57368"/>
    </reaction>
    <physiologicalReaction direction="left-to-right" evidence="13">
        <dbReference type="Rhea" id="RHEA:40152"/>
    </physiologicalReaction>
</comment>
<keyword evidence="6" id="KW-0053">Apoptosis</keyword>
<comment type="catalytic activity">
    <reaction evidence="23">
        <text>tetradecanoyl-CoA + H2O = tetradecanoate + CoA + H(+)</text>
        <dbReference type="Rhea" id="RHEA:40119"/>
        <dbReference type="ChEBI" id="CHEBI:15377"/>
        <dbReference type="ChEBI" id="CHEBI:15378"/>
        <dbReference type="ChEBI" id="CHEBI:30807"/>
        <dbReference type="ChEBI" id="CHEBI:57287"/>
        <dbReference type="ChEBI" id="CHEBI:57385"/>
    </reaction>
    <physiologicalReaction direction="left-to-right" evidence="23">
        <dbReference type="Rhea" id="RHEA:40120"/>
    </physiologicalReaction>
</comment>
<evidence type="ECO:0000256" key="7">
    <source>
        <dbReference type="ARBA" id="ARBA00022801"/>
    </source>
</evidence>
<evidence type="ECO:0000256" key="22">
    <source>
        <dbReference type="ARBA" id="ARBA00048074"/>
    </source>
</evidence>
<comment type="catalytic activity">
    <reaction evidence="14">
        <text>(9Z)-octadecenoyl-CoA + H2O = (9Z)-octadecenoate + CoA + H(+)</text>
        <dbReference type="Rhea" id="RHEA:40139"/>
        <dbReference type="ChEBI" id="CHEBI:15377"/>
        <dbReference type="ChEBI" id="CHEBI:15378"/>
        <dbReference type="ChEBI" id="CHEBI:30823"/>
        <dbReference type="ChEBI" id="CHEBI:57287"/>
        <dbReference type="ChEBI" id="CHEBI:57387"/>
    </reaction>
    <physiologicalReaction direction="left-to-right" evidence="14">
        <dbReference type="Rhea" id="RHEA:40140"/>
    </physiologicalReaction>
</comment>
<dbReference type="CDD" id="cd03443">
    <property type="entry name" value="PaaI_thioesterase"/>
    <property type="match status" value="1"/>
</dbReference>
<feature type="domain" description="Thioesterase" evidence="24">
    <location>
        <begin position="31"/>
        <end position="105"/>
    </location>
</feature>
<dbReference type="OrthoDB" id="7060041at2"/>
<evidence type="ECO:0000256" key="5">
    <source>
        <dbReference type="ARBA" id="ARBA00022490"/>
    </source>
</evidence>
<dbReference type="EMBL" id="FKBS01000029">
    <property type="protein sequence ID" value="SAI59781.1"/>
    <property type="molecule type" value="Genomic_DNA"/>
</dbReference>
<dbReference type="GO" id="GO:0016790">
    <property type="term" value="F:thiolester hydrolase activity"/>
    <property type="evidence" value="ECO:0007669"/>
    <property type="project" value="UniProtKB-ARBA"/>
</dbReference>
<comment type="subcellular location">
    <subcellularLocation>
        <location evidence="3">Cell projection</location>
        <location evidence="3">Ruffle membrane</location>
    </subcellularLocation>
    <subcellularLocation>
        <location evidence="2">Cytoplasm</location>
    </subcellularLocation>
    <subcellularLocation>
        <location evidence="1">Membrane</location>
        <topology evidence="1">Peripheral membrane protein</topology>
    </subcellularLocation>
</comment>
<dbReference type="PANTHER" id="PTHR12418:SF19">
    <property type="entry name" value="ACYL-COENZYME A THIOESTERASE THEM4"/>
    <property type="match status" value="1"/>
</dbReference>
<organism evidence="25 26">
    <name type="scientific">Bordetella ansorpii</name>
    <dbReference type="NCBI Taxonomy" id="288768"/>
    <lineage>
        <taxon>Bacteria</taxon>
        <taxon>Pseudomonadati</taxon>
        <taxon>Pseudomonadota</taxon>
        <taxon>Betaproteobacteria</taxon>
        <taxon>Burkholderiales</taxon>
        <taxon>Alcaligenaceae</taxon>
        <taxon>Bordetella</taxon>
    </lineage>
</organism>
<reference evidence="25 26" key="1">
    <citation type="submission" date="2016-03" db="EMBL/GenBank/DDBJ databases">
        <authorList>
            <consortium name="Pathogen Informatics"/>
        </authorList>
    </citation>
    <scope>NUCLEOTIDE SEQUENCE [LARGE SCALE GENOMIC DNA]</scope>
    <source>
        <strain evidence="25 26">NCTC13364</strain>
    </source>
</reference>
<sequence length="116" mass="12688">MTRMAELGELYWDASKKVLAVRIAPPHANVHGIAHGGFLATLVDCALGTVLVEETGTAVVTAQMALDYLSSVKMDDWVEAHVTIDKRGRRLIYATCHLRVGDRNVLKANAIFAVRD</sequence>
<evidence type="ECO:0000256" key="17">
    <source>
        <dbReference type="ARBA" id="ARBA00040123"/>
    </source>
</evidence>
<evidence type="ECO:0000256" key="20">
    <source>
        <dbReference type="ARBA" id="ARBA00047734"/>
    </source>
</evidence>
<evidence type="ECO:0000256" key="2">
    <source>
        <dbReference type="ARBA" id="ARBA00004496"/>
    </source>
</evidence>
<evidence type="ECO:0000256" key="4">
    <source>
        <dbReference type="ARBA" id="ARBA00022475"/>
    </source>
</evidence>
<evidence type="ECO:0000256" key="13">
    <source>
        <dbReference type="ARBA" id="ARBA00035852"/>
    </source>
</evidence>
<evidence type="ECO:0000256" key="23">
    <source>
        <dbReference type="ARBA" id="ARBA00048180"/>
    </source>
</evidence>
<keyword evidence="7" id="KW-0378">Hydrolase</keyword>
<evidence type="ECO:0000259" key="24">
    <source>
        <dbReference type="Pfam" id="PF03061"/>
    </source>
</evidence>
<protein>
    <recommendedName>
        <fullName evidence="17">Acyl-coenzyme A thioesterase THEM4</fullName>
        <ecNumber evidence="16">3.1.2.2</ecNumber>
    </recommendedName>
    <alternativeName>
        <fullName evidence="18">Thioesterase superfamily member 4</fullName>
    </alternativeName>
</protein>
<keyword evidence="8" id="KW-0276">Fatty acid metabolism</keyword>
<evidence type="ECO:0000256" key="21">
    <source>
        <dbReference type="ARBA" id="ARBA00047969"/>
    </source>
</evidence>
<evidence type="ECO:0000256" key="12">
    <source>
        <dbReference type="ARBA" id="ARBA00023273"/>
    </source>
</evidence>
<evidence type="ECO:0000256" key="16">
    <source>
        <dbReference type="ARBA" id="ARBA00038848"/>
    </source>
</evidence>
<dbReference type="GO" id="GO:0006631">
    <property type="term" value="P:fatty acid metabolic process"/>
    <property type="evidence" value="ECO:0007669"/>
    <property type="project" value="UniProtKB-KW"/>
</dbReference>
<evidence type="ECO:0000256" key="18">
    <source>
        <dbReference type="ARBA" id="ARBA00043210"/>
    </source>
</evidence>
<dbReference type="InterPro" id="IPR052365">
    <property type="entry name" value="THEM4/THEM5_acyl-CoA_thioest"/>
</dbReference>
<evidence type="ECO:0000256" key="10">
    <source>
        <dbReference type="ARBA" id="ARBA00023098"/>
    </source>
</evidence>
<comment type="catalytic activity">
    <reaction evidence="21">
        <text>decanoyl-CoA + H2O = decanoate + CoA + H(+)</text>
        <dbReference type="Rhea" id="RHEA:40059"/>
        <dbReference type="ChEBI" id="CHEBI:15377"/>
        <dbReference type="ChEBI" id="CHEBI:15378"/>
        <dbReference type="ChEBI" id="CHEBI:27689"/>
        <dbReference type="ChEBI" id="CHEBI:57287"/>
        <dbReference type="ChEBI" id="CHEBI:61430"/>
    </reaction>
    <physiologicalReaction direction="left-to-right" evidence="21">
        <dbReference type="Rhea" id="RHEA:40060"/>
    </physiologicalReaction>
</comment>
<evidence type="ECO:0000256" key="15">
    <source>
        <dbReference type="ARBA" id="ARBA00038456"/>
    </source>
</evidence>
<keyword evidence="11" id="KW-0472">Membrane</keyword>
<evidence type="ECO:0000256" key="1">
    <source>
        <dbReference type="ARBA" id="ARBA00004170"/>
    </source>
</evidence>
<comment type="catalytic activity">
    <reaction evidence="22">
        <text>dodecanoyl-CoA + H2O = dodecanoate + CoA + H(+)</text>
        <dbReference type="Rhea" id="RHEA:30135"/>
        <dbReference type="ChEBI" id="CHEBI:15377"/>
        <dbReference type="ChEBI" id="CHEBI:15378"/>
        <dbReference type="ChEBI" id="CHEBI:18262"/>
        <dbReference type="ChEBI" id="CHEBI:57287"/>
        <dbReference type="ChEBI" id="CHEBI:57375"/>
    </reaction>
    <physiologicalReaction direction="left-to-right" evidence="22">
        <dbReference type="Rhea" id="RHEA:30136"/>
    </physiologicalReaction>
</comment>
<evidence type="ECO:0000256" key="19">
    <source>
        <dbReference type="ARBA" id="ARBA00047588"/>
    </source>
</evidence>
<keyword evidence="10" id="KW-0443">Lipid metabolism</keyword>
<evidence type="ECO:0000256" key="11">
    <source>
        <dbReference type="ARBA" id="ARBA00023136"/>
    </source>
</evidence>
<name>A0A157RP35_9BORD</name>
<dbReference type="PANTHER" id="PTHR12418">
    <property type="entry name" value="ACYL-COENZYME A THIOESTERASE THEM4"/>
    <property type="match status" value="1"/>
</dbReference>
<gene>
    <name evidence="25" type="ORF">SAMEA1982600_05376</name>
</gene>
<keyword evidence="12" id="KW-0966">Cell projection</keyword>
<comment type="catalytic activity">
    <reaction evidence="19">
        <text>octanoyl-CoA + H2O = octanoate + CoA + H(+)</text>
        <dbReference type="Rhea" id="RHEA:30143"/>
        <dbReference type="ChEBI" id="CHEBI:15377"/>
        <dbReference type="ChEBI" id="CHEBI:15378"/>
        <dbReference type="ChEBI" id="CHEBI:25646"/>
        <dbReference type="ChEBI" id="CHEBI:57287"/>
        <dbReference type="ChEBI" id="CHEBI:57386"/>
    </reaction>
    <physiologicalReaction direction="left-to-right" evidence="19">
        <dbReference type="Rhea" id="RHEA:30144"/>
    </physiologicalReaction>
</comment>
<evidence type="ECO:0000256" key="6">
    <source>
        <dbReference type="ARBA" id="ARBA00022703"/>
    </source>
</evidence>
<keyword evidence="4" id="KW-1003">Cell membrane</keyword>
<evidence type="ECO:0000313" key="25">
    <source>
        <dbReference type="EMBL" id="SAI59781.1"/>
    </source>
</evidence>
<comment type="catalytic activity">
    <reaction evidence="20">
        <text>hexadecanoyl-CoA + H2O = hexadecanoate + CoA + H(+)</text>
        <dbReference type="Rhea" id="RHEA:16645"/>
        <dbReference type="ChEBI" id="CHEBI:7896"/>
        <dbReference type="ChEBI" id="CHEBI:15377"/>
        <dbReference type="ChEBI" id="CHEBI:15378"/>
        <dbReference type="ChEBI" id="CHEBI:57287"/>
        <dbReference type="ChEBI" id="CHEBI:57379"/>
        <dbReference type="EC" id="3.1.2.2"/>
    </reaction>
    <physiologicalReaction direction="left-to-right" evidence="20">
        <dbReference type="Rhea" id="RHEA:16646"/>
    </physiologicalReaction>
</comment>
<evidence type="ECO:0000256" key="14">
    <source>
        <dbReference type="ARBA" id="ARBA00037002"/>
    </source>
</evidence>
<dbReference type="SUPFAM" id="SSF54637">
    <property type="entry name" value="Thioesterase/thiol ester dehydrase-isomerase"/>
    <property type="match status" value="1"/>
</dbReference>
<dbReference type="Pfam" id="PF03061">
    <property type="entry name" value="4HBT"/>
    <property type="match status" value="1"/>
</dbReference>
<dbReference type="GO" id="GO:0016020">
    <property type="term" value="C:membrane"/>
    <property type="evidence" value="ECO:0007669"/>
    <property type="project" value="UniProtKB-SubCell"/>
</dbReference>
<dbReference type="EC" id="3.1.2.2" evidence="16"/>
<evidence type="ECO:0000313" key="26">
    <source>
        <dbReference type="Proteomes" id="UP000077037"/>
    </source>
</evidence>
<evidence type="ECO:0000256" key="3">
    <source>
        <dbReference type="ARBA" id="ARBA00004632"/>
    </source>
</evidence>
<keyword evidence="5" id="KW-0963">Cytoplasm</keyword>
<evidence type="ECO:0000256" key="9">
    <source>
        <dbReference type="ARBA" id="ARBA00022946"/>
    </source>
</evidence>
<dbReference type="RefSeq" id="WP_066421913.1">
    <property type="nucleotide sequence ID" value="NZ_FKBS01000029.1"/>
</dbReference>
<keyword evidence="9" id="KW-0809">Transit peptide</keyword>
<dbReference type="InterPro" id="IPR029069">
    <property type="entry name" value="HotDog_dom_sf"/>
</dbReference>
<comment type="similarity">
    <text evidence="15">Belongs to the THEM4/THEM5 thioesterase family.</text>
</comment>
<proteinExistence type="inferred from homology"/>
<dbReference type="AlphaFoldDB" id="A0A157RP35"/>
<dbReference type="GO" id="GO:0005737">
    <property type="term" value="C:cytoplasm"/>
    <property type="evidence" value="ECO:0007669"/>
    <property type="project" value="UniProtKB-SubCell"/>
</dbReference>
<accession>A0A157RP35</accession>